<dbReference type="InterPro" id="IPR020617">
    <property type="entry name" value="Thiolase_C"/>
</dbReference>
<evidence type="ECO:0000256" key="2">
    <source>
        <dbReference type="ARBA" id="ARBA00022679"/>
    </source>
</evidence>
<evidence type="ECO:0000313" key="9">
    <source>
        <dbReference type="Proteomes" id="UP000189761"/>
    </source>
</evidence>
<dbReference type="GO" id="GO:0005737">
    <property type="term" value="C:cytoplasm"/>
    <property type="evidence" value="ECO:0007669"/>
    <property type="project" value="UniProtKB-ARBA"/>
</dbReference>
<comment type="caution">
    <text evidence="8">The sequence shown here is derived from an EMBL/GenBank/DDBJ whole genome shotgun (WGS) entry which is preliminary data.</text>
</comment>
<evidence type="ECO:0000256" key="1">
    <source>
        <dbReference type="ARBA" id="ARBA00010982"/>
    </source>
</evidence>
<dbReference type="GO" id="GO:0003988">
    <property type="term" value="F:acetyl-CoA C-acyltransferase activity"/>
    <property type="evidence" value="ECO:0007669"/>
    <property type="project" value="TreeGrafter"/>
</dbReference>
<organism evidence="8 9">
    <name type="scientific">Heyndrickxia oleronia</name>
    <dbReference type="NCBI Taxonomy" id="38875"/>
    <lineage>
        <taxon>Bacteria</taxon>
        <taxon>Bacillati</taxon>
        <taxon>Bacillota</taxon>
        <taxon>Bacilli</taxon>
        <taxon>Bacillales</taxon>
        <taxon>Bacillaceae</taxon>
        <taxon>Heyndrickxia</taxon>
    </lineage>
</organism>
<evidence type="ECO:0000256" key="3">
    <source>
        <dbReference type="ARBA" id="ARBA00023315"/>
    </source>
</evidence>
<dbReference type="CDD" id="cd00751">
    <property type="entry name" value="thiolase"/>
    <property type="match status" value="1"/>
</dbReference>
<dbReference type="PIRSF" id="PIRSF000429">
    <property type="entry name" value="Ac-CoA_Ac_transf"/>
    <property type="match status" value="1"/>
</dbReference>
<feature type="transmembrane region" description="Helical" evidence="5">
    <location>
        <begin position="345"/>
        <end position="365"/>
    </location>
</feature>
<dbReference type="SUPFAM" id="SSF53901">
    <property type="entry name" value="Thiolase-like"/>
    <property type="match status" value="2"/>
</dbReference>
<dbReference type="Gene3D" id="3.40.47.10">
    <property type="match status" value="2"/>
</dbReference>
<accession>A0A8E2I2Q3</accession>
<dbReference type="Pfam" id="PF00108">
    <property type="entry name" value="Thiolase_N"/>
    <property type="match status" value="1"/>
</dbReference>
<keyword evidence="5" id="KW-0472">Membrane</keyword>
<dbReference type="GO" id="GO:0006635">
    <property type="term" value="P:fatty acid beta-oxidation"/>
    <property type="evidence" value="ECO:0007669"/>
    <property type="project" value="TreeGrafter"/>
</dbReference>
<evidence type="ECO:0000256" key="4">
    <source>
        <dbReference type="RuleBase" id="RU003557"/>
    </source>
</evidence>
<keyword evidence="3 4" id="KW-0012">Acyltransferase</keyword>
<gene>
    <name evidence="8" type="ORF">BWZ43_25130</name>
</gene>
<keyword evidence="5" id="KW-1133">Transmembrane helix</keyword>
<evidence type="ECO:0000259" key="6">
    <source>
        <dbReference type="Pfam" id="PF00108"/>
    </source>
</evidence>
<dbReference type="AlphaFoldDB" id="A0A8E2I2Q3"/>
<sequence>MKKSAVIIRANRTPIGREKGIFQYLEPHQLISPLLKSLGKDIENLIDDVLLGNVVGPGGNLARFSALEAGFPLTVTGMTIDRQCSAGLDAIRTACYLIQGEAGQCYIAGGVESVSTSPFKKRAKFAPHQLGDPDMGVAAENIAFKYQITREMQDEYALLSYQRSWQAYQSGMYEEEIIPIKGIYQDEEFLRKRKMDKLVKRAIPLFDKEKGTVTAANSCGIHDGASAVVLMEENLAHSLGFKPILRFVDSQLAGVHPQYPGISPVPAILDLLKRNNLTMAEIDLVEINEAFASKVLACAHQLQIPMNKLNNRGGALTLGHPYAASGAILVTRLFFEVQRKENVKFVLAAIGSAGGIGVAILFEVIT</sequence>
<dbReference type="GO" id="GO:0010124">
    <property type="term" value="P:phenylacetate catabolic process"/>
    <property type="evidence" value="ECO:0007669"/>
    <property type="project" value="TreeGrafter"/>
</dbReference>
<evidence type="ECO:0000259" key="7">
    <source>
        <dbReference type="Pfam" id="PF02803"/>
    </source>
</evidence>
<name>A0A8E2I2Q3_9BACI</name>
<dbReference type="InterPro" id="IPR050215">
    <property type="entry name" value="Thiolase-like_sf_Thiolase"/>
</dbReference>
<reference evidence="8 9" key="1">
    <citation type="submission" date="2017-01" db="EMBL/GenBank/DDBJ databases">
        <title>Draft genome sequence of Bacillus oleronius.</title>
        <authorList>
            <person name="Allam M."/>
        </authorList>
    </citation>
    <scope>NUCLEOTIDE SEQUENCE [LARGE SCALE GENOMIC DNA]</scope>
    <source>
        <strain evidence="8 9">DSM 9356</strain>
    </source>
</reference>
<dbReference type="NCBIfam" id="TIGR01930">
    <property type="entry name" value="AcCoA-C-Actrans"/>
    <property type="match status" value="1"/>
</dbReference>
<dbReference type="PANTHER" id="PTHR43853">
    <property type="entry name" value="3-KETOACYL-COA THIOLASE, PEROXISOMAL"/>
    <property type="match status" value="1"/>
</dbReference>
<dbReference type="InterPro" id="IPR020616">
    <property type="entry name" value="Thiolase_N"/>
</dbReference>
<evidence type="ECO:0000313" key="8">
    <source>
        <dbReference type="EMBL" id="OOP65339.1"/>
    </source>
</evidence>
<evidence type="ECO:0000256" key="5">
    <source>
        <dbReference type="SAM" id="Phobius"/>
    </source>
</evidence>
<dbReference type="RefSeq" id="WP_078111499.1">
    <property type="nucleotide sequence ID" value="NZ_CP065424.1"/>
</dbReference>
<dbReference type="InterPro" id="IPR016039">
    <property type="entry name" value="Thiolase-like"/>
</dbReference>
<dbReference type="EMBL" id="MTLA01000504">
    <property type="protein sequence ID" value="OOP65339.1"/>
    <property type="molecule type" value="Genomic_DNA"/>
</dbReference>
<dbReference type="InterPro" id="IPR002155">
    <property type="entry name" value="Thiolase"/>
</dbReference>
<dbReference type="PANTHER" id="PTHR43853:SF3">
    <property type="entry name" value="ACETYL-COA C-ACETYLTRANSFERASE YHFS-RELATED"/>
    <property type="match status" value="1"/>
</dbReference>
<dbReference type="Pfam" id="PF02803">
    <property type="entry name" value="Thiolase_C"/>
    <property type="match status" value="1"/>
</dbReference>
<comment type="similarity">
    <text evidence="1 4">Belongs to the thiolase-like superfamily. Thiolase family.</text>
</comment>
<feature type="domain" description="Thiolase N-terminal" evidence="6">
    <location>
        <begin position="6"/>
        <end position="233"/>
    </location>
</feature>
<keyword evidence="2 4" id="KW-0808">Transferase</keyword>
<dbReference type="Proteomes" id="UP000189761">
    <property type="component" value="Unassembled WGS sequence"/>
</dbReference>
<proteinExistence type="inferred from homology"/>
<protein>
    <submittedName>
        <fullName evidence="8">Acetyl-CoA acetyltransferase</fullName>
    </submittedName>
</protein>
<feature type="domain" description="Thiolase C-terminal" evidence="7">
    <location>
        <begin position="242"/>
        <end position="363"/>
    </location>
</feature>
<keyword evidence="5" id="KW-0812">Transmembrane</keyword>
<keyword evidence="9" id="KW-1185">Reference proteome</keyword>
<dbReference type="NCBIfam" id="NF005212">
    <property type="entry name" value="PRK06690.1"/>
    <property type="match status" value="1"/>
</dbReference>